<evidence type="ECO:0000256" key="5">
    <source>
        <dbReference type="SAM" id="Phobius"/>
    </source>
</evidence>
<dbReference type="PROSITE" id="PS50850">
    <property type="entry name" value="MFS"/>
    <property type="match status" value="1"/>
</dbReference>
<keyword evidence="3 5" id="KW-1133">Transmembrane helix</keyword>
<name>A0A4V6XYZ9_COLLU</name>
<comment type="subcellular location">
    <subcellularLocation>
        <location evidence="1">Membrane</location>
        <topology evidence="1">Multi-pass membrane protein</topology>
    </subcellularLocation>
</comment>
<dbReference type="SUPFAM" id="SSF103473">
    <property type="entry name" value="MFS general substrate transporter"/>
    <property type="match status" value="4"/>
</dbReference>
<proteinExistence type="predicted"/>
<evidence type="ECO:0000256" key="4">
    <source>
        <dbReference type="ARBA" id="ARBA00023136"/>
    </source>
</evidence>
<feature type="transmembrane region" description="Helical" evidence="5">
    <location>
        <begin position="563"/>
        <end position="581"/>
    </location>
</feature>
<dbReference type="PANTHER" id="PTHR24064">
    <property type="entry name" value="SOLUTE CARRIER FAMILY 22 MEMBER"/>
    <property type="match status" value="1"/>
</dbReference>
<feature type="domain" description="Major facilitator superfamily (MFS) profile" evidence="6">
    <location>
        <begin position="95"/>
        <end position="585"/>
    </location>
</feature>
<dbReference type="Proteomes" id="UP000298787">
    <property type="component" value="Chromosome 19"/>
</dbReference>
<evidence type="ECO:0000256" key="3">
    <source>
        <dbReference type="ARBA" id="ARBA00022989"/>
    </source>
</evidence>
<evidence type="ECO:0000256" key="1">
    <source>
        <dbReference type="ARBA" id="ARBA00004141"/>
    </source>
</evidence>
<dbReference type="Gene3D" id="1.20.1250.20">
    <property type="entry name" value="MFS general substrate transporter like domains"/>
    <property type="match status" value="3"/>
</dbReference>
<feature type="transmembrane region" description="Helical" evidence="5">
    <location>
        <begin position="274"/>
        <end position="297"/>
    </location>
</feature>
<dbReference type="STRING" id="240159.A0A4V6XYZ9"/>
<dbReference type="InterPro" id="IPR005828">
    <property type="entry name" value="MFS_sugar_transport-like"/>
</dbReference>
<keyword evidence="4 5" id="KW-0472">Membrane</keyword>
<dbReference type="InterPro" id="IPR020846">
    <property type="entry name" value="MFS_dom"/>
</dbReference>
<feature type="transmembrane region" description="Helical" evidence="5">
    <location>
        <begin position="212"/>
        <end position="238"/>
    </location>
</feature>
<feature type="transmembrane region" description="Helical" evidence="5">
    <location>
        <begin position="21"/>
        <end position="42"/>
    </location>
</feature>
<gene>
    <name evidence="7" type="ORF">D9C73_021826</name>
</gene>
<dbReference type="AlphaFoldDB" id="A0A4V6XYZ9"/>
<dbReference type="Pfam" id="PF00083">
    <property type="entry name" value="Sugar_tr"/>
    <property type="match status" value="2"/>
</dbReference>
<dbReference type="PROSITE" id="PS00216">
    <property type="entry name" value="SUGAR_TRANSPORT_1"/>
    <property type="match status" value="1"/>
</dbReference>
<reference evidence="7 8" key="1">
    <citation type="submission" date="2019-01" db="EMBL/GenBank/DDBJ databases">
        <title>Genome Assembly of Collichthys lucidus.</title>
        <authorList>
            <person name="Cai M."/>
            <person name="Xiao S."/>
        </authorList>
    </citation>
    <scope>NUCLEOTIDE SEQUENCE [LARGE SCALE GENOMIC DNA]</scope>
    <source>
        <strain evidence="7">JT15FE1705JMU</strain>
        <tissue evidence="7">Muscle</tissue>
    </source>
</reference>
<evidence type="ECO:0000313" key="8">
    <source>
        <dbReference type="Proteomes" id="UP000298787"/>
    </source>
</evidence>
<dbReference type="EMBL" id="CM014096">
    <property type="protein sequence ID" value="TKS87702.1"/>
    <property type="molecule type" value="Genomic_DNA"/>
</dbReference>
<feature type="transmembrane region" description="Helical" evidence="5">
    <location>
        <begin position="169"/>
        <end position="192"/>
    </location>
</feature>
<keyword evidence="2 5" id="KW-0812">Transmembrane</keyword>
<keyword evidence="8" id="KW-1185">Reference proteome</keyword>
<dbReference type="InterPro" id="IPR036259">
    <property type="entry name" value="MFS_trans_sf"/>
</dbReference>
<feature type="transmembrane region" description="Helical" evidence="5">
    <location>
        <begin position="495"/>
        <end position="514"/>
    </location>
</feature>
<feature type="transmembrane region" description="Helical" evidence="5">
    <location>
        <begin position="534"/>
        <end position="551"/>
    </location>
</feature>
<feature type="transmembrane region" description="Helical" evidence="5">
    <location>
        <begin position="309"/>
        <end position="329"/>
    </location>
</feature>
<evidence type="ECO:0000313" key="7">
    <source>
        <dbReference type="EMBL" id="TKS87702.1"/>
    </source>
</evidence>
<dbReference type="GO" id="GO:0022857">
    <property type="term" value="F:transmembrane transporter activity"/>
    <property type="evidence" value="ECO:0007669"/>
    <property type="project" value="InterPro"/>
</dbReference>
<protein>
    <submittedName>
        <fullName evidence="7">Solute carrier family 22 member 13</fullName>
    </submittedName>
</protein>
<evidence type="ECO:0000259" key="6">
    <source>
        <dbReference type="PROSITE" id="PS50850"/>
    </source>
</evidence>
<evidence type="ECO:0000256" key="2">
    <source>
        <dbReference type="ARBA" id="ARBA00022692"/>
    </source>
</evidence>
<accession>A0A4V6XYZ9</accession>
<organism evidence="7 8">
    <name type="scientific">Collichthys lucidus</name>
    <name type="common">Big head croaker</name>
    <name type="synonym">Sciaena lucida</name>
    <dbReference type="NCBI Taxonomy" id="240159"/>
    <lineage>
        <taxon>Eukaryota</taxon>
        <taxon>Metazoa</taxon>
        <taxon>Chordata</taxon>
        <taxon>Craniata</taxon>
        <taxon>Vertebrata</taxon>
        <taxon>Euteleostomi</taxon>
        <taxon>Actinopterygii</taxon>
        <taxon>Neopterygii</taxon>
        <taxon>Teleostei</taxon>
        <taxon>Neoteleostei</taxon>
        <taxon>Acanthomorphata</taxon>
        <taxon>Eupercaria</taxon>
        <taxon>Sciaenidae</taxon>
        <taxon>Collichthys</taxon>
    </lineage>
</organism>
<feature type="transmembrane region" description="Helical" evidence="5">
    <location>
        <begin position="448"/>
        <end position="465"/>
    </location>
</feature>
<feature type="transmembrane region" description="Helical" evidence="5">
    <location>
        <begin position="421"/>
        <end position="441"/>
    </location>
</feature>
<sequence length="685" mass="76056">MSSFGQILKEVGEFGLFQKRLVAALCIPSLFAGFHLMLQVFAEMTFPHHCNTDWILEHGPNLTEERQRNLTIPVNEDGKYDSCKMFTPVDLDLETIETYGINTTTGCIHGWVYEAPIGASSIVTEFDLVCDNSGLTEILQSIFMAGILVGALVFGAISDRFGRRTSILLSLLLLLVFGVGAAFSPNVYVYMVSKFFLGFPATIVIQTSVMDLPVVVTTMAVLGKFAATASFITAYVYTAELYPTILRQNGVGLNSMCARVAGILVPLIRLLEVYHYTIPMLIYGIVPIVALGFCLLLPETLNVELQDQIELNLFAGFNLMVQVFSGMSFPHHCNTDWILEHGPNLTEERQRNLTIPVNKDGKYDSCKMFTPVDLDLETIETYGINTTTGCIHGWVYEAPIGASSIVTEFDLVCDNSGLTEILQSIFMAGILVGALVSGAISDRFGRRTSILLSLLLLLVFGVGDAFSPNVYVYMVTKFILGFPATIVIQTSVMDLPVVVTTMAVLGKFAATASFNTAYVYTAELYPTILRQNGVGLNSMCARVAGILVPLIRLLEVYHYTIPMLIYGIVPIVALGFCLLLPETLNVELQDQIELKFLPESARWLMTQGRKEEAQKELCSAARVNGRTVPEDQLDKYMSTIWIIGNYLEPKPRLHEAEDKKQNTVLTDRKLMSYREYDKKEYITIR</sequence>
<feature type="transmembrane region" description="Helical" evidence="5">
    <location>
        <begin position="138"/>
        <end position="157"/>
    </location>
</feature>
<dbReference type="InterPro" id="IPR005829">
    <property type="entry name" value="Sugar_transporter_CS"/>
</dbReference>
<dbReference type="GO" id="GO:0016020">
    <property type="term" value="C:membrane"/>
    <property type="evidence" value="ECO:0007669"/>
    <property type="project" value="UniProtKB-SubCell"/>
</dbReference>
<feature type="transmembrane region" description="Helical" evidence="5">
    <location>
        <begin position="250"/>
        <end position="268"/>
    </location>
</feature>